<protein>
    <submittedName>
        <fullName evidence="1">Uncharacterized protein</fullName>
    </submittedName>
</protein>
<dbReference type="OrthoDB" id="164847at2"/>
<dbReference type="Pfam" id="PF11213">
    <property type="entry name" value="DUF3006"/>
    <property type="match status" value="1"/>
</dbReference>
<sequence>MTQKRFFLDRIEGDFAVLIPEGGKEEQNVPRADLPAGIPEGAWLIWRSASKTFHVDETETKKAKDDVQSLIDELAGG</sequence>
<accession>A0A402D3Q5</accession>
<gene>
    <name evidence="1" type="ORF">CCAX7_38940</name>
</gene>
<evidence type="ECO:0000313" key="1">
    <source>
        <dbReference type="EMBL" id="BDI31843.1"/>
    </source>
</evidence>
<keyword evidence="2" id="KW-1185">Reference proteome</keyword>
<name>A0A402D3Q5_9BACT</name>
<evidence type="ECO:0000313" key="2">
    <source>
        <dbReference type="Proteomes" id="UP000287394"/>
    </source>
</evidence>
<dbReference type="EMBL" id="AP025739">
    <property type="protein sequence ID" value="BDI31843.1"/>
    <property type="molecule type" value="Genomic_DNA"/>
</dbReference>
<dbReference type="RefSeq" id="WP_119324124.1">
    <property type="nucleotide sequence ID" value="NZ_AP025739.1"/>
</dbReference>
<reference evidence="1 2" key="1">
    <citation type="journal article" date="2019" name="Int. J. Syst. Evol. Microbiol.">
        <title>Capsulimonas corticalis gen. nov., sp. nov., an aerobic capsulated bacterium, of a novel bacterial order, Capsulimonadales ord. nov., of the class Armatimonadia of the phylum Armatimonadetes.</title>
        <authorList>
            <person name="Li J."/>
            <person name="Kudo C."/>
            <person name="Tonouchi A."/>
        </authorList>
    </citation>
    <scope>NUCLEOTIDE SEQUENCE [LARGE SCALE GENOMIC DNA]</scope>
    <source>
        <strain evidence="1 2">AX-7</strain>
    </source>
</reference>
<dbReference type="Proteomes" id="UP000287394">
    <property type="component" value="Chromosome"/>
</dbReference>
<dbReference type="InterPro" id="IPR021377">
    <property type="entry name" value="DUF3006"/>
</dbReference>
<dbReference type="AlphaFoldDB" id="A0A402D3Q5"/>
<dbReference type="KEGG" id="ccot:CCAX7_38940"/>
<proteinExistence type="predicted"/>
<organism evidence="1 2">
    <name type="scientific">Capsulimonas corticalis</name>
    <dbReference type="NCBI Taxonomy" id="2219043"/>
    <lineage>
        <taxon>Bacteria</taxon>
        <taxon>Bacillati</taxon>
        <taxon>Armatimonadota</taxon>
        <taxon>Armatimonadia</taxon>
        <taxon>Capsulimonadales</taxon>
        <taxon>Capsulimonadaceae</taxon>
        <taxon>Capsulimonas</taxon>
    </lineage>
</organism>